<accession>A0A2P2NB69</accession>
<sequence>MGSNFPFHSLFQWLMLQPCMLDRGQWSYRKVWYPLLLRGLGFLPYFLPEAPPI</sequence>
<proteinExistence type="predicted"/>
<dbReference type="EMBL" id="GGEC01059229">
    <property type="protein sequence ID" value="MBX39713.1"/>
    <property type="molecule type" value="Transcribed_RNA"/>
</dbReference>
<protein>
    <submittedName>
        <fullName evidence="1">Uncharacterized protein</fullName>
    </submittedName>
</protein>
<name>A0A2P2NB69_RHIMU</name>
<organism evidence="1">
    <name type="scientific">Rhizophora mucronata</name>
    <name type="common">Asiatic mangrove</name>
    <dbReference type="NCBI Taxonomy" id="61149"/>
    <lineage>
        <taxon>Eukaryota</taxon>
        <taxon>Viridiplantae</taxon>
        <taxon>Streptophyta</taxon>
        <taxon>Embryophyta</taxon>
        <taxon>Tracheophyta</taxon>
        <taxon>Spermatophyta</taxon>
        <taxon>Magnoliopsida</taxon>
        <taxon>eudicotyledons</taxon>
        <taxon>Gunneridae</taxon>
        <taxon>Pentapetalae</taxon>
        <taxon>rosids</taxon>
        <taxon>fabids</taxon>
        <taxon>Malpighiales</taxon>
        <taxon>Rhizophoraceae</taxon>
        <taxon>Rhizophora</taxon>
    </lineage>
</organism>
<reference evidence="1" key="1">
    <citation type="submission" date="2018-02" db="EMBL/GenBank/DDBJ databases">
        <title>Rhizophora mucronata_Transcriptome.</title>
        <authorList>
            <person name="Meera S.P."/>
            <person name="Sreeshan A."/>
            <person name="Augustine A."/>
        </authorList>
    </citation>
    <scope>NUCLEOTIDE SEQUENCE</scope>
    <source>
        <tissue evidence="1">Leaf</tissue>
    </source>
</reference>
<evidence type="ECO:0000313" key="1">
    <source>
        <dbReference type="EMBL" id="MBX39713.1"/>
    </source>
</evidence>
<dbReference type="AlphaFoldDB" id="A0A2P2NB69"/>